<reference evidence="2 3" key="1">
    <citation type="journal article" date="2015" name="Nature">
        <title>rRNA introns, odd ribosomes, and small enigmatic genomes across a large radiation of phyla.</title>
        <authorList>
            <person name="Brown C.T."/>
            <person name="Hug L.A."/>
            <person name="Thomas B.C."/>
            <person name="Sharon I."/>
            <person name="Castelle C.J."/>
            <person name="Singh A."/>
            <person name="Wilkins M.J."/>
            <person name="Williams K.H."/>
            <person name="Banfield J.F."/>
        </authorList>
    </citation>
    <scope>NUCLEOTIDE SEQUENCE [LARGE SCALE GENOMIC DNA]</scope>
</reference>
<sequence>MSRLIFDIETIGEDFDSLDKTSKEALTRWIKKESESEKEYEKELTDLKEGLGFSPFTGEIAAIGVLDYEKDKVVIYFQAPGENLKEFEEGGVKYKPMTEPEMLESFWAGAKNYSEFVTFNGRGFDVPFLMIRSAINKIKPSKDLMANRYLGSQPAGAKHIDLQDQLTFYGALRRRGGLHIISRSFGIKSPKDSGIKGEDVGRLFKEKKFVDIARYNAGDLYATRDLYSYWKDFLYFQNDRYKY</sequence>
<dbReference type="InterPro" id="IPR019288">
    <property type="entry name" value="3'-5'_exonuclease_PolB-like"/>
</dbReference>
<accession>A0A0G1K100</accession>
<dbReference type="Gene3D" id="3.30.420.10">
    <property type="entry name" value="Ribonuclease H-like superfamily/Ribonuclease H"/>
    <property type="match status" value="1"/>
</dbReference>
<dbReference type="GO" id="GO:0003676">
    <property type="term" value="F:nucleic acid binding"/>
    <property type="evidence" value="ECO:0007669"/>
    <property type="project" value="InterPro"/>
</dbReference>
<dbReference type="InterPro" id="IPR036397">
    <property type="entry name" value="RNaseH_sf"/>
</dbReference>
<feature type="domain" description="Predicted 3'-5' exonuclease PolB-like" evidence="1">
    <location>
        <begin position="95"/>
        <end position="227"/>
    </location>
</feature>
<comment type="caution">
    <text evidence="2">The sequence shown here is derived from an EMBL/GenBank/DDBJ whole genome shotgun (WGS) entry which is preliminary data.</text>
</comment>
<dbReference type="AlphaFoldDB" id="A0A0G1K100"/>
<protein>
    <recommendedName>
        <fullName evidence="1">Predicted 3'-5' exonuclease PolB-like domain-containing protein</fullName>
    </recommendedName>
</protein>
<evidence type="ECO:0000259" key="1">
    <source>
        <dbReference type="Pfam" id="PF10108"/>
    </source>
</evidence>
<proteinExistence type="predicted"/>
<dbReference type="SUPFAM" id="SSF53098">
    <property type="entry name" value="Ribonuclease H-like"/>
    <property type="match status" value="1"/>
</dbReference>
<gene>
    <name evidence="2" type="ORF">UW74_C0045G0001</name>
</gene>
<name>A0A0G1K100_9BACT</name>
<evidence type="ECO:0000313" key="3">
    <source>
        <dbReference type="Proteomes" id="UP000034889"/>
    </source>
</evidence>
<dbReference type="EMBL" id="LCJM01000045">
    <property type="protein sequence ID" value="KKT77290.1"/>
    <property type="molecule type" value="Genomic_DNA"/>
</dbReference>
<organism evidence="2 3">
    <name type="scientific">Candidatus Giovannonibacteria bacterium GW2011_GWC2_44_8</name>
    <dbReference type="NCBI Taxonomy" id="1618657"/>
    <lineage>
        <taxon>Bacteria</taxon>
        <taxon>Candidatus Giovannoniibacteriota</taxon>
    </lineage>
</organism>
<dbReference type="Proteomes" id="UP000034889">
    <property type="component" value="Unassembled WGS sequence"/>
</dbReference>
<dbReference type="Pfam" id="PF10108">
    <property type="entry name" value="DNA_pol_B_exo2"/>
    <property type="match status" value="1"/>
</dbReference>
<dbReference type="InterPro" id="IPR012337">
    <property type="entry name" value="RNaseH-like_sf"/>
</dbReference>
<evidence type="ECO:0000313" key="2">
    <source>
        <dbReference type="EMBL" id="KKT77290.1"/>
    </source>
</evidence>